<feature type="compositionally biased region" description="Basic residues" evidence="5">
    <location>
        <begin position="496"/>
        <end position="506"/>
    </location>
</feature>
<keyword evidence="3 8" id="KW-0689">Ribosomal protein</keyword>
<dbReference type="InterPro" id="IPR021131">
    <property type="entry name" value="Ribosomal_uL15/eL18"/>
</dbReference>
<feature type="region of interest" description="Disordered" evidence="5">
    <location>
        <begin position="471"/>
        <end position="506"/>
    </location>
</feature>
<dbReference type="OrthoDB" id="10249667at2759"/>
<dbReference type="GO" id="GO:0006412">
    <property type="term" value="P:translation"/>
    <property type="evidence" value="ECO:0007669"/>
    <property type="project" value="InterPro"/>
</dbReference>
<keyword evidence="2" id="KW-0963">Cytoplasm</keyword>
<dbReference type="Gene3D" id="3.10.400.20">
    <property type="match status" value="2"/>
</dbReference>
<evidence type="ECO:0000313" key="8">
    <source>
        <dbReference type="EMBL" id="URE31024.1"/>
    </source>
</evidence>
<dbReference type="GO" id="GO:0022625">
    <property type="term" value="C:cytosolic large ribosomal subunit"/>
    <property type="evidence" value="ECO:0007669"/>
    <property type="project" value="TreeGrafter"/>
</dbReference>
<evidence type="ECO:0000256" key="5">
    <source>
        <dbReference type="SAM" id="MobiDB-lite"/>
    </source>
</evidence>
<dbReference type="NCBIfam" id="TIGR00451">
    <property type="entry name" value="unchar_dom_2"/>
    <property type="match status" value="1"/>
</dbReference>
<keyword evidence="4" id="KW-0687">Ribonucleoprotein</keyword>
<dbReference type="CDD" id="cd11609">
    <property type="entry name" value="MCT1_N"/>
    <property type="match status" value="1"/>
</dbReference>
<dbReference type="AlphaFoldDB" id="A0A9E7KXV7"/>
<dbReference type="PANTHER" id="PTHR10934">
    <property type="entry name" value="60S RIBOSOMAL PROTEIN L18"/>
    <property type="match status" value="1"/>
</dbReference>
<dbReference type="InterPro" id="IPR036227">
    <property type="entry name" value="Ribosomal_uL15/eL18_sf"/>
</dbReference>
<dbReference type="Gene3D" id="3.100.10.10">
    <property type="match status" value="1"/>
</dbReference>
<dbReference type="GO" id="GO:0003723">
    <property type="term" value="F:RNA binding"/>
    <property type="evidence" value="ECO:0007669"/>
    <property type="project" value="InterPro"/>
</dbReference>
<accession>A0A9E7KXV7</accession>
<dbReference type="FunFam" id="3.100.10.10:FF:000001">
    <property type="entry name" value="60S ribosomal protein L18"/>
    <property type="match status" value="1"/>
</dbReference>
<evidence type="ECO:0000259" key="7">
    <source>
        <dbReference type="Pfam" id="PF17832"/>
    </source>
</evidence>
<evidence type="ECO:0000313" key="9">
    <source>
        <dbReference type="Proteomes" id="UP001055439"/>
    </source>
</evidence>
<feature type="region of interest" description="Disordered" evidence="5">
    <location>
        <begin position="1"/>
        <end position="28"/>
    </location>
</feature>
<evidence type="ECO:0000256" key="3">
    <source>
        <dbReference type="ARBA" id="ARBA00022980"/>
    </source>
</evidence>
<protein>
    <submittedName>
        <fullName evidence="8">60S ribosomal protein L18</fullName>
    </submittedName>
</protein>
<feature type="compositionally biased region" description="Basic residues" evidence="5">
    <location>
        <begin position="479"/>
        <end position="489"/>
    </location>
</feature>
<name>A0A9E7KXV7_9LILI</name>
<comment type="similarity">
    <text evidence="1">Belongs to the eukaryotic ribosomal protein eL18 family.</text>
</comment>
<dbReference type="InterPro" id="IPR015947">
    <property type="entry name" value="PUA-like_sf"/>
</dbReference>
<evidence type="ECO:0000259" key="6">
    <source>
        <dbReference type="Pfam" id="PF17135"/>
    </source>
</evidence>
<dbReference type="InterPro" id="IPR041366">
    <property type="entry name" value="Pre-PUA"/>
</dbReference>
<proteinExistence type="inferred from homology"/>
<dbReference type="PROSITE" id="PS50890">
    <property type="entry name" value="PUA"/>
    <property type="match status" value="1"/>
</dbReference>
<dbReference type="PROSITE" id="PS01106">
    <property type="entry name" value="RIBOSOMAL_L18E"/>
    <property type="match status" value="1"/>
</dbReference>
<reference evidence="8" key="1">
    <citation type="submission" date="2022-05" db="EMBL/GenBank/DDBJ databases">
        <title>The Musa troglodytarum L. genome provides insights into the mechanism of non-climacteric behaviour and enrichment of carotenoids.</title>
        <authorList>
            <person name="Wang J."/>
        </authorList>
    </citation>
    <scope>NUCLEOTIDE SEQUENCE</scope>
    <source>
        <tissue evidence="8">Leaf</tissue>
    </source>
</reference>
<organism evidence="8 9">
    <name type="scientific">Musa troglodytarum</name>
    <name type="common">fe'i banana</name>
    <dbReference type="NCBI Taxonomy" id="320322"/>
    <lineage>
        <taxon>Eukaryota</taxon>
        <taxon>Viridiplantae</taxon>
        <taxon>Streptophyta</taxon>
        <taxon>Embryophyta</taxon>
        <taxon>Tracheophyta</taxon>
        <taxon>Spermatophyta</taxon>
        <taxon>Magnoliopsida</taxon>
        <taxon>Liliopsida</taxon>
        <taxon>Zingiberales</taxon>
        <taxon>Musaceae</taxon>
        <taxon>Musa</taxon>
    </lineage>
</organism>
<dbReference type="SUPFAM" id="SSF52080">
    <property type="entry name" value="Ribosomal proteins L15p and L18e"/>
    <property type="match status" value="1"/>
</dbReference>
<feature type="region of interest" description="Disordered" evidence="5">
    <location>
        <begin position="293"/>
        <end position="316"/>
    </location>
</feature>
<feature type="domain" description="Large ribosomal subunit protein uL15/eL18" evidence="6">
    <location>
        <begin position="321"/>
        <end position="506"/>
    </location>
</feature>
<dbReference type="InterPro" id="IPR004521">
    <property type="entry name" value="Uncharacterised_CHP00451"/>
</dbReference>
<sequence>MRLPFRSASSPSGRLSLSDPTSSSSRSSQSVARRSISLPFFYTMFKKNSCFLSHIFLKIVLFFKRFSLEDISAQNQVKASVQRKIRQSIADEYPGLEPLLDDILPKKAPLIVTKCQNHLNLVVVNNVPLFFNIRDGPYMPTLRLLHQCPNHVGLTAWILSCYLYSRNDKEHFYHFSSFALQLSVSDPDIMKKFQVDRGAIKFVLSGANIMCPGLTSPGGALDEEVLEETPVVWTNNLSTYRHGVGQYGSDISLLLVWAQHAVLAFLDCEAIMAEGKQHALAIGYTKLSAKDIISTPRESKRQNPRTEAPRGGAEQQRAAMGIDLVAGGRSKKARRTAPRSDDVYLKLLVKLYRFLVRRTGSKFNAVILKRLFMSKINRPPISLKRLITFMNGKDNKIAVIVGTVTDDKRVYEVPALKVTALRFTETARARILKAGGECLTFDQLALRAPLGQNTVLLRGPKNAREAVKHFGKAPGVPHSHTKPYVRSKGRKYERARGRRNSRGFRV</sequence>
<evidence type="ECO:0000256" key="2">
    <source>
        <dbReference type="ARBA" id="ARBA00022490"/>
    </source>
</evidence>
<dbReference type="Pfam" id="PF17135">
    <property type="entry name" value="Ribosomal_L18"/>
    <property type="match status" value="1"/>
</dbReference>
<dbReference type="SUPFAM" id="SSF88697">
    <property type="entry name" value="PUA domain-like"/>
    <property type="match status" value="1"/>
</dbReference>
<dbReference type="Proteomes" id="UP001055439">
    <property type="component" value="Chromosome 8"/>
</dbReference>
<feature type="domain" description="Pre-PUA" evidence="7">
    <location>
        <begin position="69"/>
        <end position="149"/>
    </location>
</feature>
<evidence type="ECO:0000256" key="1">
    <source>
        <dbReference type="ARBA" id="ARBA00006815"/>
    </source>
</evidence>
<dbReference type="Pfam" id="PF17832">
    <property type="entry name" value="Pre-PUA"/>
    <property type="match status" value="1"/>
</dbReference>
<dbReference type="EMBL" id="CP097510">
    <property type="protein sequence ID" value="URE31024.1"/>
    <property type="molecule type" value="Genomic_DNA"/>
</dbReference>
<evidence type="ECO:0000256" key="4">
    <source>
        <dbReference type="ARBA" id="ARBA00023274"/>
    </source>
</evidence>
<dbReference type="InterPro" id="IPR000039">
    <property type="entry name" value="Ribosomal_eL18"/>
</dbReference>
<dbReference type="PANTHER" id="PTHR10934:SF2">
    <property type="entry name" value="LARGE RIBOSOMAL SUBUNIT PROTEIN EL18"/>
    <property type="match status" value="1"/>
</dbReference>
<keyword evidence="9" id="KW-1185">Reference proteome</keyword>
<dbReference type="GO" id="GO:0003735">
    <property type="term" value="F:structural constituent of ribosome"/>
    <property type="evidence" value="ECO:0007669"/>
    <property type="project" value="InterPro"/>
</dbReference>
<gene>
    <name evidence="8" type="ORF">MUK42_17929</name>
</gene>
<dbReference type="InterPro" id="IPR021132">
    <property type="entry name" value="Ribosomal_eL18/eL18-A/B/_CS"/>
</dbReference>